<proteinExistence type="predicted"/>
<protein>
    <submittedName>
        <fullName evidence="4">S-layer homology domain-containing protein</fullName>
    </submittedName>
</protein>
<keyword evidence="1" id="KW-0677">Repeat</keyword>
<keyword evidence="5" id="KW-1185">Reference proteome</keyword>
<evidence type="ECO:0000259" key="3">
    <source>
        <dbReference type="PROSITE" id="PS51272"/>
    </source>
</evidence>
<organism evidence="4 5">
    <name type="scientific">Maledivibacter halophilus</name>
    <dbReference type="NCBI Taxonomy" id="36842"/>
    <lineage>
        <taxon>Bacteria</taxon>
        <taxon>Bacillati</taxon>
        <taxon>Bacillota</taxon>
        <taxon>Clostridia</taxon>
        <taxon>Peptostreptococcales</taxon>
        <taxon>Caminicellaceae</taxon>
        <taxon>Maledivibacter</taxon>
    </lineage>
</organism>
<accession>A0A1T5MBJ1</accession>
<gene>
    <name evidence="4" type="ORF">SAMN02194393_04402</name>
</gene>
<evidence type="ECO:0000256" key="2">
    <source>
        <dbReference type="SAM" id="SignalP"/>
    </source>
</evidence>
<dbReference type="PANTHER" id="PTHR43308">
    <property type="entry name" value="OUTER MEMBRANE PROTEIN ALPHA-RELATED"/>
    <property type="match status" value="1"/>
</dbReference>
<dbReference type="PROSITE" id="PS51272">
    <property type="entry name" value="SLH"/>
    <property type="match status" value="3"/>
</dbReference>
<feature type="chain" id="PRO_5012256505" evidence="2">
    <location>
        <begin position="25"/>
        <end position="626"/>
    </location>
</feature>
<dbReference type="OrthoDB" id="2611444at2"/>
<name>A0A1T5MBJ1_9FIRM</name>
<dbReference type="STRING" id="36842.SAMN02194393_04402"/>
<dbReference type="PANTHER" id="PTHR43308:SF5">
    <property type="entry name" value="S-LAYER PROTEIN _ PEPTIDOGLYCAN ENDO-BETA-N-ACETYLGLUCOSAMINIDASE"/>
    <property type="match status" value="1"/>
</dbReference>
<dbReference type="InterPro" id="IPR051465">
    <property type="entry name" value="Cell_Envelope_Struct_Comp"/>
</dbReference>
<dbReference type="AlphaFoldDB" id="A0A1T5MBJ1"/>
<feature type="domain" description="SLH" evidence="3">
    <location>
        <begin position="119"/>
        <end position="182"/>
    </location>
</feature>
<dbReference type="Proteomes" id="UP000190285">
    <property type="component" value="Unassembled WGS sequence"/>
</dbReference>
<evidence type="ECO:0000256" key="1">
    <source>
        <dbReference type="ARBA" id="ARBA00022737"/>
    </source>
</evidence>
<feature type="domain" description="SLH" evidence="3">
    <location>
        <begin position="49"/>
        <end position="112"/>
    </location>
</feature>
<dbReference type="InterPro" id="IPR001119">
    <property type="entry name" value="SLH_dom"/>
</dbReference>
<keyword evidence="2" id="KW-0732">Signal</keyword>
<sequence length="626" mass="72473">MKKIVTLALVTTLVMTTGFSTAFADSWKHQGGYKLPPGLAKKGFVPPGIAKKFSDINDYKWAKDAIEKMVEEGVIKGVGDGMFAPKQAVTKLEAIVMALRVMGEEEEAVEYGLRIRSGERSLRIKDHLQEWAYGYVALAEEKGILDEADILYFKLNEPAKRHEVAKYIVRALGYEDEAQDRMDEELDFEDASFIPQGSVGYIYIADKEGIITGYEDGTFRPQNTVTRAEMAVMIDRLDDKFDDDDIDEDDLKEYEGTVENIDNGYDWIEIEVGRRDKKFDITKYTKIVFEDDVKGDIEDIEIGDEVEIKVNEDNEAVYIEVDRELYKEYEGRVEDIDNDYDWIEIEVGSRDKRFDITKDTEVVFEDDIKGDIEDIEIGDEIEIKVNDDNEALYIEVDREIYKEYEGTVENIDNGYDWIEIEVGRTDKRFDITNDTEVIFEDDIKGDIEDIEIGDEVEIRVNEDDEIEYIEVDRELESDIYEGFLIEVEDDEISVLVSRKIRSFDLDSDVEVEFKDKDGDLDDLMVGDEIKIIMDEENDEVEKIEVDRKYSSVGVNGKLINVYKNKRRIAIEEDDEIEIYDLESKVKVYINDRKADLSDLEKYDNLYLALDDDEVEEIRAYRIVILD</sequence>
<feature type="domain" description="SLH" evidence="3">
    <location>
        <begin position="185"/>
        <end position="248"/>
    </location>
</feature>
<evidence type="ECO:0000313" key="4">
    <source>
        <dbReference type="EMBL" id="SKC85611.1"/>
    </source>
</evidence>
<dbReference type="EMBL" id="FUZT01000013">
    <property type="protein sequence ID" value="SKC85611.1"/>
    <property type="molecule type" value="Genomic_DNA"/>
</dbReference>
<reference evidence="4 5" key="1">
    <citation type="submission" date="2017-02" db="EMBL/GenBank/DDBJ databases">
        <authorList>
            <person name="Peterson S.W."/>
        </authorList>
    </citation>
    <scope>NUCLEOTIDE SEQUENCE [LARGE SCALE GENOMIC DNA]</scope>
    <source>
        <strain evidence="4 5">M1</strain>
    </source>
</reference>
<dbReference type="Pfam" id="PF00395">
    <property type="entry name" value="SLH"/>
    <property type="match status" value="2"/>
</dbReference>
<feature type="signal peptide" evidence="2">
    <location>
        <begin position="1"/>
        <end position="24"/>
    </location>
</feature>
<evidence type="ECO:0000313" key="5">
    <source>
        <dbReference type="Proteomes" id="UP000190285"/>
    </source>
</evidence>
<dbReference type="RefSeq" id="WP_079494708.1">
    <property type="nucleotide sequence ID" value="NZ_FUZT01000013.1"/>
</dbReference>